<dbReference type="Gene3D" id="1.10.10.10">
    <property type="entry name" value="Winged helix-like DNA-binding domain superfamily/Winged helix DNA-binding domain"/>
    <property type="match status" value="1"/>
</dbReference>
<name>A0ABW7WTT8_9NOCA</name>
<evidence type="ECO:0000313" key="1">
    <source>
        <dbReference type="EMBL" id="MFI2472253.1"/>
    </source>
</evidence>
<proteinExistence type="predicted"/>
<dbReference type="SUPFAM" id="SSF46785">
    <property type="entry name" value="Winged helix' DNA-binding domain"/>
    <property type="match status" value="1"/>
</dbReference>
<gene>
    <name evidence="1" type="ORF">ACH49W_02655</name>
</gene>
<dbReference type="Proteomes" id="UP001611415">
    <property type="component" value="Unassembled WGS sequence"/>
</dbReference>
<organism evidence="1 2">
    <name type="scientific">Nocardia xishanensis</name>
    <dbReference type="NCBI Taxonomy" id="238964"/>
    <lineage>
        <taxon>Bacteria</taxon>
        <taxon>Bacillati</taxon>
        <taxon>Actinomycetota</taxon>
        <taxon>Actinomycetes</taxon>
        <taxon>Mycobacteriales</taxon>
        <taxon>Nocardiaceae</taxon>
        <taxon>Nocardia</taxon>
    </lineage>
</organism>
<dbReference type="InterPro" id="IPR036390">
    <property type="entry name" value="WH_DNA-bd_sf"/>
</dbReference>
<comment type="caution">
    <text evidence="1">The sequence shown here is derived from an EMBL/GenBank/DDBJ whole genome shotgun (WGS) entry which is preliminary data.</text>
</comment>
<sequence>MAERRIGYLLKELDRLIEARFDDDLAAGGLSRRHWQLLHTLSEGPRSADELRDALAPFWKAEREWEIEIRDLSSAGLIDGDAGAVALTAAGRTAHDETFVRIAERRRAMASGVEPGQFATTVRVLAQMIGNLAGGGRAGELGSN</sequence>
<keyword evidence="2" id="KW-1185">Reference proteome</keyword>
<accession>A0ABW7WTT8</accession>
<dbReference type="RefSeq" id="WP_397090721.1">
    <property type="nucleotide sequence ID" value="NZ_JBIRYO010000001.1"/>
</dbReference>
<reference evidence="1 2" key="1">
    <citation type="submission" date="2024-10" db="EMBL/GenBank/DDBJ databases">
        <title>The Natural Products Discovery Center: Release of the First 8490 Sequenced Strains for Exploring Actinobacteria Biosynthetic Diversity.</title>
        <authorList>
            <person name="Kalkreuter E."/>
            <person name="Kautsar S.A."/>
            <person name="Yang D."/>
            <person name="Bader C.D."/>
            <person name="Teijaro C.N."/>
            <person name="Fluegel L."/>
            <person name="Davis C.M."/>
            <person name="Simpson J.R."/>
            <person name="Lauterbach L."/>
            <person name="Steele A.D."/>
            <person name="Gui C."/>
            <person name="Meng S."/>
            <person name="Li G."/>
            <person name="Viehrig K."/>
            <person name="Ye F."/>
            <person name="Su P."/>
            <person name="Kiefer A.F."/>
            <person name="Nichols A."/>
            <person name="Cepeda A.J."/>
            <person name="Yan W."/>
            <person name="Fan B."/>
            <person name="Jiang Y."/>
            <person name="Adhikari A."/>
            <person name="Zheng C.-J."/>
            <person name="Schuster L."/>
            <person name="Cowan T.M."/>
            <person name="Smanski M.J."/>
            <person name="Chevrette M.G."/>
            <person name="De Carvalho L.P.S."/>
            <person name="Shen B."/>
        </authorList>
    </citation>
    <scope>NUCLEOTIDE SEQUENCE [LARGE SCALE GENOMIC DNA]</scope>
    <source>
        <strain evidence="1 2">NPDC019275</strain>
    </source>
</reference>
<protein>
    <submittedName>
        <fullName evidence="1">MarR family transcriptional regulator</fullName>
    </submittedName>
</protein>
<evidence type="ECO:0000313" key="2">
    <source>
        <dbReference type="Proteomes" id="UP001611415"/>
    </source>
</evidence>
<dbReference type="EMBL" id="JBIRYO010000001">
    <property type="protein sequence ID" value="MFI2472253.1"/>
    <property type="molecule type" value="Genomic_DNA"/>
</dbReference>
<dbReference type="InterPro" id="IPR036388">
    <property type="entry name" value="WH-like_DNA-bd_sf"/>
</dbReference>